<dbReference type="PANTHER" id="PTHR12302:SF3">
    <property type="entry name" value="SERINE_THREONINE-PROTEIN KINASE 31"/>
    <property type="match status" value="1"/>
</dbReference>
<evidence type="ECO:0000313" key="8">
    <source>
        <dbReference type="Proteomes" id="UP000245048"/>
    </source>
</evidence>
<dbReference type="Pfam" id="PF05901">
    <property type="entry name" value="Excalibur"/>
    <property type="match status" value="1"/>
</dbReference>
<evidence type="ECO:0000256" key="5">
    <source>
        <dbReference type="SAM" id="SignalP"/>
    </source>
</evidence>
<dbReference type="SMART" id="SM00318">
    <property type="entry name" value="SNc"/>
    <property type="match status" value="1"/>
</dbReference>
<evidence type="ECO:0000256" key="4">
    <source>
        <dbReference type="SAM" id="MobiDB-lite"/>
    </source>
</evidence>
<comment type="caution">
    <text evidence="7">The sequence shown here is derived from an EMBL/GenBank/DDBJ whole genome shotgun (WGS) entry which is preliminary data.</text>
</comment>
<evidence type="ECO:0000313" key="7">
    <source>
        <dbReference type="EMBL" id="PWC26591.1"/>
    </source>
</evidence>
<feature type="domain" description="TNase-like" evidence="6">
    <location>
        <begin position="26"/>
        <end position="147"/>
    </location>
</feature>
<reference evidence="8" key="1">
    <citation type="submission" date="2017-10" db="EMBL/GenBank/DDBJ databases">
        <authorList>
            <person name="Toshchakov S.V."/>
            <person name="Goeva M.A."/>
        </authorList>
    </citation>
    <scope>NUCLEOTIDE SEQUENCE [LARGE SCALE GENOMIC DNA]</scope>
    <source>
        <strain evidence="8">JR1/69-1-13</strain>
    </source>
</reference>
<dbReference type="GO" id="GO:0004519">
    <property type="term" value="F:endonuclease activity"/>
    <property type="evidence" value="ECO:0007669"/>
    <property type="project" value="UniProtKB-KW"/>
</dbReference>
<dbReference type="EMBL" id="PDOA01000030">
    <property type="protein sequence ID" value="PWC26591.1"/>
    <property type="molecule type" value="Genomic_DNA"/>
</dbReference>
<feature type="chain" id="PRO_5015594859" evidence="5">
    <location>
        <begin position="26"/>
        <end position="232"/>
    </location>
</feature>
<dbReference type="SUPFAM" id="SSF50199">
    <property type="entry name" value="Staphylococcal nuclease"/>
    <property type="match status" value="1"/>
</dbReference>
<keyword evidence="2" id="KW-0255">Endonuclease</keyword>
<organism evidence="7 8">
    <name type="scientific">Teichococcus aestuarii</name>
    <dbReference type="NCBI Taxonomy" id="568898"/>
    <lineage>
        <taxon>Bacteria</taxon>
        <taxon>Pseudomonadati</taxon>
        <taxon>Pseudomonadota</taxon>
        <taxon>Alphaproteobacteria</taxon>
        <taxon>Acetobacterales</taxon>
        <taxon>Roseomonadaceae</taxon>
        <taxon>Roseomonas</taxon>
    </lineage>
</organism>
<feature type="compositionally biased region" description="Pro residues" evidence="4">
    <location>
        <begin position="170"/>
        <end position="179"/>
    </location>
</feature>
<feature type="signal peptide" evidence="5">
    <location>
        <begin position="1"/>
        <end position="25"/>
    </location>
</feature>
<feature type="region of interest" description="Disordered" evidence="4">
    <location>
        <begin position="156"/>
        <end position="186"/>
    </location>
</feature>
<dbReference type="PROSITE" id="PS01123">
    <property type="entry name" value="TNASE_1"/>
    <property type="match status" value="1"/>
</dbReference>
<name>A0A2U1UYB1_9PROT</name>
<evidence type="ECO:0000256" key="1">
    <source>
        <dbReference type="ARBA" id="ARBA00022722"/>
    </source>
</evidence>
<dbReference type="Proteomes" id="UP000245048">
    <property type="component" value="Unassembled WGS sequence"/>
</dbReference>
<dbReference type="InterPro" id="IPR008613">
    <property type="entry name" value="Excalibur_Ca-bd_domain"/>
</dbReference>
<keyword evidence="3" id="KW-0378">Hydrolase</keyword>
<dbReference type="PANTHER" id="PTHR12302">
    <property type="entry name" value="EBNA2 BINDING PROTEIN P100"/>
    <property type="match status" value="1"/>
</dbReference>
<accession>A0A2U1UYB1</accession>
<keyword evidence="5" id="KW-0732">Signal</keyword>
<dbReference type="InterPro" id="IPR016071">
    <property type="entry name" value="Staphylococal_nuclease_OB-fold"/>
</dbReference>
<dbReference type="InterPro" id="IPR035437">
    <property type="entry name" value="SNase_OB-fold_sf"/>
</dbReference>
<sequence>MVRRMSLLVRLLLGVTLLFSHPARAAELLGQVVGISDGDTLTLLTPERQQVRVRLYGIDAPESRQPYGTRAQQELSTLAFRQAVRVVVEDTDRYGRTVGRVWAGTVDVNAELVRRGAAWVYRQYNRDPALPRLEAEARQARRGLWALPASEQVPPWEWRSNGGRASAIPSRPPASPTAAPPQSRSGDGFSCGSKRYCTQMSSCAEAQFHFRQCGLARLDGDRDGVPCERLCR</sequence>
<dbReference type="CDD" id="cd00175">
    <property type="entry name" value="SNc"/>
    <property type="match status" value="1"/>
</dbReference>
<dbReference type="PROSITE" id="PS50830">
    <property type="entry name" value="TNASE_3"/>
    <property type="match status" value="1"/>
</dbReference>
<dbReference type="Pfam" id="PF00565">
    <property type="entry name" value="SNase"/>
    <property type="match status" value="1"/>
</dbReference>
<evidence type="ECO:0000256" key="2">
    <source>
        <dbReference type="ARBA" id="ARBA00022759"/>
    </source>
</evidence>
<proteinExistence type="predicted"/>
<dbReference type="PROSITE" id="PS01284">
    <property type="entry name" value="TNASE_2"/>
    <property type="match status" value="1"/>
</dbReference>
<dbReference type="AlphaFoldDB" id="A0A2U1UYB1"/>
<dbReference type="Gene3D" id="2.40.50.90">
    <property type="match status" value="1"/>
</dbReference>
<dbReference type="InterPro" id="IPR002071">
    <property type="entry name" value="Thermonucl_AS"/>
</dbReference>
<keyword evidence="1" id="KW-0540">Nuclease</keyword>
<evidence type="ECO:0000256" key="3">
    <source>
        <dbReference type="ARBA" id="ARBA00022801"/>
    </source>
</evidence>
<dbReference type="GO" id="GO:0003676">
    <property type="term" value="F:nucleic acid binding"/>
    <property type="evidence" value="ECO:0007669"/>
    <property type="project" value="InterPro"/>
</dbReference>
<dbReference type="SMART" id="SM00894">
    <property type="entry name" value="Excalibur"/>
    <property type="match status" value="1"/>
</dbReference>
<dbReference type="GO" id="GO:0016787">
    <property type="term" value="F:hydrolase activity"/>
    <property type="evidence" value="ECO:0007669"/>
    <property type="project" value="UniProtKB-KW"/>
</dbReference>
<dbReference type="OrthoDB" id="9805504at2"/>
<evidence type="ECO:0000259" key="6">
    <source>
        <dbReference type="PROSITE" id="PS50830"/>
    </source>
</evidence>
<gene>
    <name evidence="7" type="ORF">CR165_22370</name>
</gene>
<protein>
    <submittedName>
        <fullName evidence="7">Nuclease</fullName>
    </submittedName>
</protein>
<keyword evidence="8" id="KW-1185">Reference proteome</keyword>